<comment type="similarity">
    <text evidence="1">Belongs to the acetyltransferase family.</text>
</comment>
<dbReference type="Proteomes" id="UP001156870">
    <property type="component" value="Unassembled WGS sequence"/>
</dbReference>
<dbReference type="SUPFAM" id="SSF55729">
    <property type="entry name" value="Acyl-CoA N-acyltransferases (Nat)"/>
    <property type="match status" value="1"/>
</dbReference>
<comment type="caution">
    <text evidence="5">The sequence shown here is derived from an EMBL/GenBank/DDBJ whole genome shotgun (WGS) entry which is preliminary data.</text>
</comment>
<feature type="domain" description="N-acetyltransferase" evidence="4">
    <location>
        <begin position="4"/>
        <end position="165"/>
    </location>
</feature>
<evidence type="ECO:0000313" key="6">
    <source>
        <dbReference type="Proteomes" id="UP001156870"/>
    </source>
</evidence>
<dbReference type="PROSITE" id="PS51186">
    <property type="entry name" value="GNAT"/>
    <property type="match status" value="1"/>
</dbReference>
<keyword evidence="2" id="KW-0808">Transferase</keyword>
<dbReference type="AlphaFoldDB" id="A0AA37T3Y7"/>
<keyword evidence="3" id="KW-0012">Acyltransferase</keyword>
<evidence type="ECO:0000256" key="1">
    <source>
        <dbReference type="ARBA" id="ARBA00008694"/>
    </source>
</evidence>
<gene>
    <name evidence="5" type="ORF">GCM10007877_19500</name>
</gene>
<evidence type="ECO:0000256" key="3">
    <source>
        <dbReference type="ARBA" id="ARBA00023315"/>
    </source>
</evidence>
<evidence type="ECO:0000313" key="5">
    <source>
        <dbReference type="EMBL" id="GLS26235.1"/>
    </source>
</evidence>
<dbReference type="EMBL" id="BSPD01000042">
    <property type="protein sequence ID" value="GLS26235.1"/>
    <property type="molecule type" value="Genomic_DNA"/>
</dbReference>
<evidence type="ECO:0000259" key="4">
    <source>
        <dbReference type="PROSITE" id="PS51186"/>
    </source>
</evidence>
<dbReference type="InterPro" id="IPR000182">
    <property type="entry name" value="GNAT_dom"/>
</dbReference>
<dbReference type="Pfam" id="PF00583">
    <property type="entry name" value="Acetyltransf_1"/>
    <property type="match status" value="1"/>
</dbReference>
<organism evidence="5 6">
    <name type="scientific">Marinibactrum halimedae</name>
    <dbReference type="NCBI Taxonomy" id="1444977"/>
    <lineage>
        <taxon>Bacteria</taxon>
        <taxon>Pseudomonadati</taxon>
        <taxon>Pseudomonadota</taxon>
        <taxon>Gammaproteobacteria</taxon>
        <taxon>Cellvibrionales</taxon>
        <taxon>Cellvibrionaceae</taxon>
        <taxon>Marinibactrum</taxon>
    </lineage>
</organism>
<dbReference type="CDD" id="cd04301">
    <property type="entry name" value="NAT_SF"/>
    <property type="match status" value="1"/>
</dbReference>
<proteinExistence type="inferred from homology"/>
<name>A0AA37T3Y7_9GAMM</name>
<dbReference type="GO" id="GO:0008080">
    <property type="term" value="F:N-acetyltransferase activity"/>
    <property type="evidence" value="ECO:0007669"/>
    <property type="project" value="TreeGrafter"/>
</dbReference>
<dbReference type="RefSeq" id="WP_232592488.1">
    <property type="nucleotide sequence ID" value="NZ_BSPD01000042.1"/>
</dbReference>
<dbReference type="FunFam" id="3.40.630.30:FF:000064">
    <property type="entry name" value="GNAT family acetyltransferase"/>
    <property type="match status" value="1"/>
</dbReference>
<dbReference type="InterPro" id="IPR051016">
    <property type="entry name" value="Diverse_Substrate_AcTransf"/>
</dbReference>
<accession>A0AA37T3Y7</accession>
<dbReference type="PANTHER" id="PTHR10545:SF29">
    <property type="entry name" value="GH14572P-RELATED"/>
    <property type="match status" value="1"/>
</dbReference>
<dbReference type="PANTHER" id="PTHR10545">
    <property type="entry name" value="DIAMINE N-ACETYLTRANSFERASE"/>
    <property type="match status" value="1"/>
</dbReference>
<keyword evidence="6" id="KW-1185">Reference proteome</keyword>
<reference evidence="5 6" key="1">
    <citation type="journal article" date="2014" name="Int. J. Syst. Evol. Microbiol.">
        <title>Complete genome sequence of Corynebacterium casei LMG S-19264T (=DSM 44701T), isolated from a smear-ripened cheese.</title>
        <authorList>
            <consortium name="US DOE Joint Genome Institute (JGI-PGF)"/>
            <person name="Walter F."/>
            <person name="Albersmeier A."/>
            <person name="Kalinowski J."/>
            <person name="Ruckert C."/>
        </authorList>
    </citation>
    <scope>NUCLEOTIDE SEQUENCE [LARGE SCALE GENOMIC DNA]</scope>
    <source>
        <strain evidence="5 6">NBRC 110095</strain>
    </source>
</reference>
<dbReference type="Gene3D" id="3.40.630.30">
    <property type="match status" value="1"/>
</dbReference>
<sequence>MTDLRIRQAIREDASTILNFITELARYEKAEAKVKASVSDIEETLFAEESRVDALICEEKGEPIGFAVYFYNYSTWLGKLGLYLEDLYVSPEHRGKQAGKLLLECLAKIAVDAGCERFEWSVLDWNTPAIEFYESLGAQSKSEWIGYQLSGEALKAMADRAEGLK</sequence>
<protein>
    <submittedName>
        <fullName evidence="5">GCN5 family N-acetyltransferase</fullName>
    </submittedName>
</protein>
<evidence type="ECO:0000256" key="2">
    <source>
        <dbReference type="ARBA" id="ARBA00022679"/>
    </source>
</evidence>
<dbReference type="InterPro" id="IPR016181">
    <property type="entry name" value="Acyl_CoA_acyltransferase"/>
</dbReference>